<proteinExistence type="predicted"/>
<dbReference type="PANTHER" id="PTHR37477:SF1">
    <property type="entry name" value="COBALT-PRECORRIN-5A HYDROLASE"/>
    <property type="match status" value="1"/>
</dbReference>
<feature type="domain" description="Cobalamin biosynthesis central region" evidence="3">
    <location>
        <begin position="146"/>
        <end position="223"/>
    </location>
</feature>
<dbReference type="KEGG" id="ddl:Desdi_1022"/>
<feature type="domain" description="CobE/GbiG C-terminal" evidence="1">
    <location>
        <begin position="242"/>
        <end position="360"/>
    </location>
</feature>
<sequence>MKVALVALTGQGLSTARNIVERWSDEEPLKPELWLNQRLKGQYTDGAQTVHPHYFELLKEVVPRIWQSGSLLIFIMATGIVVRQIAPYLQGKDRDPAVLVLDEKGEFVISLLSGHLGGANAWTRTVAQWLDAQPVVTTATDGQGLIAPDEYARQFGWAIEPLAGLKYINRILLEESCLRVWTDCLQEEHPLRQDAAYCFVKDEEKAHAHLWITPRDSQWEKDPIDLCTDKSHPVSLIPRIYSIGVGCRKGASLDQISKAVAQSLRQLGISSQSILGLYSIDLKAEEAGLIETAHHLGVPFRTFSAQQIQELNEKFRLSSSDYVKEMIGVDGVCEAASLLGTKEGELILPKLKLNGVTVAISKERFLS</sequence>
<evidence type="ECO:0000313" key="5">
    <source>
        <dbReference type="Proteomes" id="UP000010797"/>
    </source>
</evidence>
<dbReference type="InterPro" id="IPR021744">
    <property type="entry name" value="CbiG_N"/>
</dbReference>
<dbReference type="OrthoDB" id="9781023at2"/>
<dbReference type="SUPFAM" id="SSF159672">
    <property type="entry name" value="CbiG N-terminal domain-like"/>
    <property type="match status" value="1"/>
</dbReference>
<dbReference type="PANTHER" id="PTHR37477">
    <property type="entry name" value="COBALT-PRECORRIN-5A HYDROLASE"/>
    <property type="match status" value="1"/>
</dbReference>
<protein>
    <submittedName>
        <fullName evidence="4">Cobalamin biosynthesis protein CbiG</fullName>
    </submittedName>
</protein>
<dbReference type="Pfam" id="PF11761">
    <property type="entry name" value="CbiG_mid"/>
    <property type="match status" value="1"/>
</dbReference>
<reference evidence="5" key="1">
    <citation type="submission" date="2012-02" db="EMBL/GenBank/DDBJ databases">
        <title>Complete sequence of Desulfitobacterium dichloroeliminans LMG P-21439.</title>
        <authorList>
            <person name="Lucas S."/>
            <person name="Han J."/>
            <person name="Lapidus A."/>
            <person name="Cheng J.-F."/>
            <person name="Goodwin L."/>
            <person name="Pitluck S."/>
            <person name="Peters L."/>
            <person name="Ovchinnikova G."/>
            <person name="Teshima H."/>
            <person name="Detter J.C."/>
            <person name="Han C."/>
            <person name="Tapia R."/>
            <person name="Land M."/>
            <person name="Hauser L."/>
            <person name="Kyrpides N."/>
            <person name="Ivanova N."/>
            <person name="Pagani I."/>
            <person name="Kruse T."/>
            <person name="de Vos W.M."/>
            <person name="Boon N."/>
            <person name="Smidt H."/>
            <person name="Woyke T."/>
        </authorList>
    </citation>
    <scope>NUCLEOTIDE SEQUENCE [LARGE SCALE GENOMIC DNA]</scope>
    <source>
        <strain evidence="5">LMG P-21439 / DCA1</strain>
    </source>
</reference>
<dbReference type="RefSeq" id="WP_015261535.1">
    <property type="nucleotide sequence ID" value="NC_019903.1"/>
</dbReference>
<feature type="domain" description="Cobalamin synthesis G N-terminal" evidence="2">
    <location>
        <begin position="61"/>
        <end position="141"/>
    </location>
</feature>
<dbReference type="SUPFAM" id="SSF159664">
    <property type="entry name" value="CobE/GbiG C-terminal domain-like"/>
    <property type="match status" value="1"/>
</dbReference>
<dbReference type="InterPro" id="IPR036518">
    <property type="entry name" value="CobE/GbiG_C_sf"/>
</dbReference>
<dbReference type="HOGENOM" id="CLU_028397_0_0_9"/>
<keyword evidence="5" id="KW-1185">Reference proteome</keyword>
<gene>
    <name evidence="4" type="ordered locus">Desdi_1022</name>
</gene>
<organism evidence="4 5">
    <name type="scientific">Desulfitobacterium dichloroeliminans (strain LMG P-21439 / DCA1)</name>
    <dbReference type="NCBI Taxonomy" id="871963"/>
    <lineage>
        <taxon>Bacteria</taxon>
        <taxon>Bacillati</taxon>
        <taxon>Bacillota</taxon>
        <taxon>Clostridia</taxon>
        <taxon>Eubacteriales</taxon>
        <taxon>Desulfitobacteriaceae</taxon>
        <taxon>Desulfitobacterium</taxon>
    </lineage>
</organism>
<evidence type="ECO:0000259" key="2">
    <source>
        <dbReference type="Pfam" id="PF11760"/>
    </source>
</evidence>
<dbReference type="GO" id="GO:0009236">
    <property type="term" value="P:cobalamin biosynthetic process"/>
    <property type="evidence" value="ECO:0007669"/>
    <property type="project" value="InterPro"/>
</dbReference>
<dbReference type="STRING" id="871963.Desdi_1022"/>
<name>L0F401_DESDL</name>
<dbReference type="Gene3D" id="3.40.50.11220">
    <property type="match status" value="1"/>
</dbReference>
<dbReference type="InterPro" id="IPR021745">
    <property type="entry name" value="CbiG_mid"/>
</dbReference>
<accession>L0F401</accession>
<dbReference type="Pfam" id="PF01890">
    <property type="entry name" value="CbiG_C"/>
    <property type="match status" value="1"/>
</dbReference>
<dbReference type="Proteomes" id="UP000010797">
    <property type="component" value="Chromosome"/>
</dbReference>
<dbReference type="AlphaFoldDB" id="L0F401"/>
<dbReference type="InterPro" id="IPR038029">
    <property type="entry name" value="GbiG_N_sf"/>
</dbReference>
<evidence type="ECO:0000259" key="1">
    <source>
        <dbReference type="Pfam" id="PF01890"/>
    </source>
</evidence>
<evidence type="ECO:0000313" key="4">
    <source>
        <dbReference type="EMBL" id="AGA68539.1"/>
    </source>
</evidence>
<dbReference type="Pfam" id="PF11760">
    <property type="entry name" value="CbiG_N"/>
    <property type="match status" value="1"/>
</dbReference>
<dbReference type="Gene3D" id="3.30.420.180">
    <property type="entry name" value="CobE/GbiG C-terminal domain"/>
    <property type="match status" value="1"/>
</dbReference>
<dbReference type="EMBL" id="CP003344">
    <property type="protein sequence ID" value="AGA68539.1"/>
    <property type="molecule type" value="Genomic_DNA"/>
</dbReference>
<dbReference type="InterPro" id="IPR002750">
    <property type="entry name" value="CobE/GbiG_C"/>
</dbReference>
<dbReference type="InterPro" id="IPR052553">
    <property type="entry name" value="CbiG_hydrolase"/>
</dbReference>
<evidence type="ECO:0000259" key="3">
    <source>
        <dbReference type="Pfam" id="PF11761"/>
    </source>
</evidence>
<dbReference type="eggNOG" id="COG2073">
    <property type="taxonomic scope" value="Bacteria"/>
</dbReference>